<proteinExistence type="predicted"/>
<reference evidence="1 2" key="1">
    <citation type="submission" date="2020-03" db="EMBL/GenBank/DDBJ databases">
        <title>Whole genome shotgun sequence of Phytohabitans suffuscus NBRC 105367.</title>
        <authorList>
            <person name="Komaki H."/>
            <person name="Tamura T."/>
        </authorList>
    </citation>
    <scope>NUCLEOTIDE SEQUENCE [LARGE SCALE GENOMIC DNA]</scope>
    <source>
        <strain evidence="1 2">NBRC 105367</strain>
    </source>
</reference>
<reference evidence="1 2" key="2">
    <citation type="submission" date="2020-03" db="EMBL/GenBank/DDBJ databases">
        <authorList>
            <person name="Ichikawa N."/>
            <person name="Kimura A."/>
            <person name="Kitahashi Y."/>
            <person name="Uohara A."/>
        </authorList>
    </citation>
    <scope>NUCLEOTIDE SEQUENCE [LARGE SCALE GENOMIC DNA]</scope>
    <source>
        <strain evidence="1 2">NBRC 105367</strain>
    </source>
</reference>
<dbReference type="AlphaFoldDB" id="A0A6F8YG03"/>
<keyword evidence="2" id="KW-1185">Reference proteome</keyword>
<dbReference type="EMBL" id="AP022871">
    <property type="protein sequence ID" value="BCB85000.1"/>
    <property type="molecule type" value="Genomic_DNA"/>
</dbReference>
<name>A0A6F8YG03_9ACTN</name>
<dbReference type="Proteomes" id="UP000503011">
    <property type="component" value="Chromosome"/>
</dbReference>
<sequence>MTQLARDNAVSKSTGYDYLHEGIDVLATRSPSLHGALLAAKVAGYRHVNIDGMLVETDRCGTPGPTPGVDLWWSGEQHNHGGNVQVITVPDGWPIWTWQVAAGS</sequence>
<accession>A0A6F8YG03</accession>
<organism evidence="1 2">
    <name type="scientific">Phytohabitans suffuscus</name>
    <dbReference type="NCBI Taxonomy" id="624315"/>
    <lineage>
        <taxon>Bacteria</taxon>
        <taxon>Bacillati</taxon>
        <taxon>Actinomycetota</taxon>
        <taxon>Actinomycetes</taxon>
        <taxon>Micromonosporales</taxon>
        <taxon>Micromonosporaceae</taxon>
    </lineage>
</organism>
<gene>
    <name evidence="1" type="ORF">Psuf_023130</name>
</gene>
<dbReference type="KEGG" id="psuu:Psuf_023130"/>
<evidence type="ECO:0000313" key="1">
    <source>
        <dbReference type="EMBL" id="BCB85000.1"/>
    </source>
</evidence>
<evidence type="ECO:0000313" key="2">
    <source>
        <dbReference type="Proteomes" id="UP000503011"/>
    </source>
</evidence>
<protein>
    <submittedName>
        <fullName evidence="1">Uncharacterized protein</fullName>
    </submittedName>
</protein>